<evidence type="ECO:0000259" key="8">
    <source>
        <dbReference type="PROSITE" id="PS50110"/>
    </source>
</evidence>
<evidence type="ECO:0000256" key="3">
    <source>
        <dbReference type="ARBA" id="ARBA00023015"/>
    </source>
</evidence>
<evidence type="ECO:0000256" key="2">
    <source>
        <dbReference type="ARBA" id="ARBA00023012"/>
    </source>
</evidence>
<dbReference type="Gene3D" id="1.10.10.10">
    <property type="entry name" value="Winged helix-like DNA-binding domain superfamily/Winged helix DNA-binding domain"/>
    <property type="match status" value="1"/>
</dbReference>
<name>A0A0D6AZ83_RHOSU</name>
<dbReference type="GO" id="GO:0000976">
    <property type="term" value="F:transcription cis-regulatory region binding"/>
    <property type="evidence" value="ECO:0007669"/>
    <property type="project" value="TreeGrafter"/>
</dbReference>
<dbReference type="Pfam" id="PF00486">
    <property type="entry name" value="Trans_reg_C"/>
    <property type="match status" value="1"/>
</dbReference>
<dbReference type="GO" id="GO:0006355">
    <property type="term" value="P:regulation of DNA-templated transcription"/>
    <property type="evidence" value="ECO:0007669"/>
    <property type="project" value="InterPro"/>
</dbReference>
<dbReference type="Proteomes" id="UP000064912">
    <property type="component" value="Chromosome"/>
</dbReference>
<feature type="domain" description="Response regulatory" evidence="8">
    <location>
        <begin position="2"/>
        <end position="116"/>
    </location>
</feature>
<accession>A0A0D6AZ83</accession>
<feature type="modified residue" description="4-aspartylphosphate" evidence="6">
    <location>
        <position position="51"/>
    </location>
</feature>
<dbReference type="KEGG" id="rsu:NHU_01033"/>
<sequence>MKLLVVEDDPTTAQFIARGLGEEGHSVDCLDNGRDALTRALATAYDVMVVDRMLPELDGLSLVRALRAAHVTTPAIFLTSMSGVDDRIDGLRAGGDDYLVKPFAFGELSARIEALGRRPPMQETETVLKAADLEMDLVRRSVTRAGQRIELLPREFALLEHLLRHKGRIQTRTMLLESVWDINFDPQTNVVETHISRLRAKVDKPFERELIATVRGAGYRIGD</sequence>
<dbReference type="InterPro" id="IPR011006">
    <property type="entry name" value="CheY-like_superfamily"/>
</dbReference>
<dbReference type="SMART" id="SM00448">
    <property type="entry name" value="REC"/>
    <property type="match status" value="1"/>
</dbReference>
<dbReference type="eggNOG" id="COG0745">
    <property type="taxonomic scope" value="Bacteria"/>
</dbReference>
<evidence type="ECO:0000256" key="6">
    <source>
        <dbReference type="PROSITE-ProRule" id="PRU00169"/>
    </source>
</evidence>
<keyword evidence="3" id="KW-0805">Transcription regulation</keyword>
<evidence type="ECO:0000313" key="11">
    <source>
        <dbReference type="Proteomes" id="UP000064912"/>
    </source>
</evidence>
<dbReference type="GO" id="GO:0032993">
    <property type="term" value="C:protein-DNA complex"/>
    <property type="evidence" value="ECO:0007669"/>
    <property type="project" value="TreeGrafter"/>
</dbReference>
<dbReference type="PANTHER" id="PTHR48111">
    <property type="entry name" value="REGULATOR OF RPOS"/>
    <property type="match status" value="1"/>
</dbReference>
<dbReference type="GO" id="GO:0005829">
    <property type="term" value="C:cytosol"/>
    <property type="evidence" value="ECO:0007669"/>
    <property type="project" value="TreeGrafter"/>
</dbReference>
<dbReference type="PROSITE" id="PS50110">
    <property type="entry name" value="RESPONSE_REGULATORY"/>
    <property type="match status" value="1"/>
</dbReference>
<dbReference type="InterPro" id="IPR036388">
    <property type="entry name" value="WH-like_DNA-bd_sf"/>
</dbReference>
<dbReference type="PROSITE" id="PS51755">
    <property type="entry name" value="OMPR_PHOB"/>
    <property type="match status" value="1"/>
</dbReference>
<dbReference type="CDD" id="cd19935">
    <property type="entry name" value="REC_OmpR_CusR-like"/>
    <property type="match status" value="1"/>
</dbReference>
<keyword evidence="5" id="KW-0804">Transcription</keyword>
<keyword evidence="2" id="KW-0902">Two-component regulatory system</keyword>
<dbReference type="AlphaFoldDB" id="A0A0D6AZ83"/>
<dbReference type="InterPro" id="IPR001867">
    <property type="entry name" value="OmpR/PhoB-type_DNA-bd"/>
</dbReference>
<proteinExistence type="predicted"/>
<organism evidence="10 11">
    <name type="scientific">Rhodovulum sulfidophilum</name>
    <name type="common">Rhodobacter sulfidophilus</name>
    <dbReference type="NCBI Taxonomy" id="35806"/>
    <lineage>
        <taxon>Bacteria</taxon>
        <taxon>Pseudomonadati</taxon>
        <taxon>Pseudomonadota</taxon>
        <taxon>Alphaproteobacteria</taxon>
        <taxon>Rhodobacterales</taxon>
        <taxon>Paracoccaceae</taxon>
        <taxon>Rhodovulum</taxon>
    </lineage>
</organism>
<keyword evidence="4 7" id="KW-0238">DNA-binding</keyword>
<dbReference type="SUPFAM" id="SSF52172">
    <property type="entry name" value="CheY-like"/>
    <property type="match status" value="1"/>
</dbReference>
<dbReference type="SMART" id="SM00862">
    <property type="entry name" value="Trans_reg_C"/>
    <property type="match status" value="1"/>
</dbReference>
<keyword evidence="1 6" id="KW-0597">Phosphoprotein</keyword>
<evidence type="ECO:0000256" key="1">
    <source>
        <dbReference type="ARBA" id="ARBA00022553"/>
    </source>
</evidence>
<dbReference type="PATRIC" id="fig|35806.4.peg.1057"/>
<dbReference type="InterPro" id="IPR039420">
    <property type="entry name" value="WalR-like"/>
</dbReference>
<gene>
    <name evidence="10" type="ORF">NHU_01033</name>
</gene>
<feature type="domain" description="OmpR/PhoB-type" evidence="9">
    <location>
        <begin position="125"/>
        <end position="223"/>
    </location>
</feature>
<dbReference type="InterPro" id="IPR001789">
    <property type="entry name" value="Sig_transdc_resp-reg_receiver"/>
</dbReference>
<reference evidence="10 11" key="1">
    <citation type="submission" date="2015-02" db="EMBL/GenBank/DDBJ databases">
        <title>Genome sequene of Rhodovulum sulfidophilum DSM 2351.</title>
        <authorList>
            <person name="Nagao N."/>
        </authorList>
    </citation>
    <scope>NUCLEOTIDE SEQUENCE [LARGE SCALE GENOMIC DNA]</scope>
    <source>
        <strain evidence="10 11">DSM 2351</strain>
    </source>
</reference>
<dbReference type="Pfam" id="PF00072">
    <property type="entry name" value="Response_reg"/>
    <property type="match status" value="1"/>
</dbReference>
<dbReference type="CDD" id="cd00383">
    <property type="entry name" value="trans_reg_C"/>
    <property type="match status" value="1"/>
</dbReference>
<dbReference type="GO" id="GO:0000156">
    <property type="term" value="F:phosphorelay response regulator activity"/>
    <property type="evidence" value="ECO:0007669"/>
    <property type="project" value="TreeGrafter"/>
</dbReference>
<dbReference type="PANTHER" id="PTHR48111:SF76">
    <property type="entry name" value="TWO-COMPONENT RESPONSE REGULATOR"/>
    <property type="match status" value="1"/>
</dbReference>
<evidence type="ECO:0000256" key="5">
    <source>
        <dbReference type="ARBA" id="ARBA00023163"/>
    </source>
</evidence>
<evidence type="ECO:0000256" key="7">
    <source>
        <dbReference type="PROSITE-ProRule" id="PRU01091"/>
    </source>
</evidence>
<dbReference type="EMBL" id="AP014800">
    <property type="protein sequence ID" value="BAQ68198.1"/>
    <property type="molecule type" value="Genomic_DNA"/>
</dbReference>
<evidence type="ECO:0000256" key="4">
    <source>
        <dbReference type="ARBA" id="ARBA00023125"/>
    </source>
</evidence>
<dbReference type="FunFam" id="1.10.10.10:FF:000005">
    <property type="entry name" value="Two-component system response regulator"/>
    <property type="match status" value="1"/>
</dbReference>
<feature type="DNA-binding region" description="OmpR/PhoB-type" evidence="7">
    <location>
        <begin position="125"/>
        <end position="223"/>
    </location>
</feature>
<evidence type="ECO:0000313" key="10">
    <source>
        <dbReference type="EMBL" id="BAQ68198.1"/>
    </source>
</evidence>
<dbReference type="Gene3D" id="3.40.50.2300">
    <property type="match status" value="1"/>
</dbReference>
<evidence type="ECO:0000259" key="9">
    <source>
        <dbReference type="PROSITE" id="PS51755"/>
    </source>
</evidence>
<protein>
    <submittedName>
        <fullName evidence="10">Two component response regulator</fullName>
    </submittedName>
</protein>
<dbReference type="Gene3D" id="6.10.250.690">
    <property type="match status" value="1"/>
</dbReference>